<dbReference type="EMBL" id="LGPB01000133">
    <property type="protein sequence ID" value="KRG10925.1"/>
    <property type="molecule type" value="Genomic_DNA"/>
</dbReference>
<keyword evidence="6" id="KW-1185">Reference proteome</keyword>
<evidence type="ECO:0000313" key="5">
    <source>
        <dbReference type="Proteomes" id="UP000053881"/>
    </source>
</evidence>
<protein>
    <recommendedName>
        <fullName evidence="2">CAAX prenyl protease 2/Lysostaphin resistance protein A-like domain-containing protein</fullName>
    </recommendedName>
</protein>
<dbReference type="Pfam" id="PF02517">
    <property type="entry name" value="Rce1-like"/>
    <property type="match status" value="1"/>
</dbReference>
<evidence type="ECO:0000313" key="4">
    <source>
        <dbReference type="EMBL" id="OAK73000.1"/>
    </source>
</evidence>
<feature type="transmembrane region" description="Helical" evidence="1">
    <location>
        <begin position="137"/>
        <end position="153"/>
    </location>
</feature>
<feature type="transmembrane region" description="Helical" evidence="1">
    <location>
        <begin position="62"/>
        <end position="87"/>
    </location>
</feature>
<dbReference type="PATRIC" id="fig|217031.4.peg.6767"/>
<dbReference type="GO" id="GO:0080120">
    <property type="term" value="P:CAAX-box protein maturation"/>
    <property type="evidence" value="ECO:0007669"/>
    <property type="project" value="UniProtKB-ARBA"/>
</dbReference>
<evidence type="ECO:0000259" key="2">
    <source>
        <dbReference type="Pfam" id="PF02517"/>
    </source>
</evidence>
<feature type="transmembrane region" description="Helical" evidence="1">
    <location>
        <begin position="107"/>
        <end position="125"/>
    </location>
</feature>
<evidence type="ECO:0000256" key="1">
    <source>
        <dbReference type="SAM" id="Phobius"/>
    </source>
</evidence>
<dbReference type="Proteomes" id="UP000077881">
    <property type="component" value="Unassembled WGS sequence"/>
</dbReference>
<accession>A0A0Q9XS76</accession>
<reference evidence="4 6" key="1">
    <citation type="submission" date="2015-05" db="EMBL/GenBank/DDBJ databases">
        <title>Comparison of genome.</title>
        <authorList>
            <person name="Zheng Z."/>
            <person name="Sun M."/>
        </authorList>
    </citation>
    <scope>NUCLEOTIDE SEQUENCE [LARGE SCALE GENOMIC DNA]</scope>
    <source>
        <strain evidence="4 6">G25-74</strain>
    </source>
</reference>
<dbReference type="EMBL" id="LDJR01000032">
    <property type="protein sequence ID" value="OAK73000.1"/>
    <property type="molecule type" value="Genomic_DNA"/>
</dbReference>
<dbReference type="InterPro" id="IPR003675">
    <property type="entry name" value="Rce1/LyrA-like_dom"/>
</dbReference>
<keyword evidence="1" id="KW-0812">Transmembrane</keyword>
<name>A0A0Q9XS76_9BACI</name>
<keyword evidence="1" id="KW-0472">Membrane</keyword>
<dbReference type="GO" id="GO:0004175">
    <property type="term" value="F:endopeptidase activity"/>
    <property type="evidence" value="ECO:0007669"/>
    <property type="project" value="UniProtKB-ARBA"/>
</dbReference>
<feature type="transmembrane region" description="Helical" evidence="1">
    <location>
        <begin position="31"/>
        <end position="50"/>
    </location>
</feature>
<organism evidence="3 5">
    <name type="scientific">Lederbergia galactosidilytica</name>
    <dbReference type="NCBI Taxonomy" id="217031"/>
    <lineage>
        <taxon>Bacteria</taxon>
        <taxon>Bacillati</taxon>
        <taxon>Bacillota</taxon>
        <taxon>Bacilli</taxon>
        <taxon>Bacillales</taxon>
        <taxon>Bacillaceae</taxon>
        <taxon>Lederbergia</taxon>
    </lineage>
</organism>
<reference evidence="3 5" key="2">
    <citation type="submission" date="2015-06" db="EMBL/GenBank/DDBJ databases">
        <title>Genome sequencing project of Bacillus galactosidilyticus PL133.</title>
        <authorList>
            <person name="Gaiero J."/>
            <person name="Nicol R."/>
            <person name="Habash M."/>
        </authorList>
    </citation>
    <scope>NUCLEOTIDE SEQUENCE [LARGE SCALE GENOMIC DNA]</scope>
    <source>
        <strain evidence="3 5">PL133</strain>
    </source>
</reference>
<proteinExistence type="predicted"/>
<sequence>MARYLKDWKLIGGLLLAYCLIFITFDYKQQVFWYLYTATMLFLISITIITEKIDKQISTKQALLIGIPSGGLLYLIFVLGHYLLSLLPMNTVKQVNMLYKYFALDWLWQYIVLILIIIPGEEFFWRGFVLKRLEREIKPVLAVILAAGLNALAFSFTGYFLLIFAAFFSGLIWGALYIWKRSLPLLVISHFIFDLFLFIIFPLI</sequence>
<gene>
    <name evidence="4" type="ORF">ABB05_06905</name>
    <name evidence="3" type="ORF">ACA29_19950</name>
</gene>
<dbReference type="OrthoDB" id="1903300at2"/>
<dbReference type="AlphaFoldDB" id="A0A0Q9XS76"/>
<dbReference type="RefSeq" id="WP_057995673.1">
    <property type="nucleotide sequence ID" value="NZ_JAGGKH010000011.1"/>
</dbReference>
<keyword evidence="1" id="KW-1133">Transmembrane helix</keyword>
<dbReference type="Proteomes" id="UP000053881">
    <property type="component" value="Unassembled WGS sequence"/>
</dbReference>
<feature type="transmembrane region" description="Helical" evidence="1">
    <location>
        <begin position="7"/>
        <end position="25"/>
    </location>
</feature>
<comment type="caution">
    <text evidence="3">The sequence shown here is derived from an EMBL/GenBank/DDBJ whole genome shotgun (WGS) entry which is preliminary data.</text>
</comment>
<feature type="domain" description="CAAX prenyl protease 2/Lysostaphin resistance protein A-like" evidence="2">
    <location>
        <begin position="105"/>
        <end position="196"/>
    </location>
</feature>
<evidence type="ECO:0000313" key="6">
    <source>
        <dbReference type="Proteomes" id="UP000077881"/>
    </source>
</evidence>
<feature type="transmembrane region" description="Helical" evidence="1">
    <location>
        <begin position="185"/>
        <end position="203"/>
    </location>
</feature>
<dbReference type="STRING" id="217031.ABB05_06905"/>
<evidence type="ECO:0000313" key="3">
    <source>
        <dbReference type="EMBL" id="KRG10925.1"/>
    </source>
</evidence>